<evidence type="ECO:0000313" key="3">
    <source>
        <dbReference type="Proteomes" id="UP000789396"/>
    </source>
</evidence>
<reference evidence="2" key="1">
    <citation type="submission" date="2021-06" db="EMBL/GenBank/DDBJ databases">
        <authorList>
            <person name="Kallberg Y."/>
            <person name="Tangrot J."/>
            <person name="Rosling A."/>
        </authorList>
    </citation>
    <scope>NUCLEOTIDE SEQUENCE</scope>
    <source>
        <strain evidence="2">IN212</strain>
    </source>
</reference>
<sequence length="486" mass="54927">TSFVSVFDSIIEEVKIIDKDVAIIFFTDGQDGSGADRLKESEKILETALSATSHSTEVHTIGFTRSHDAVGNKEGNFQYVSESEKIVETMETTRKLLELKDLTLYVKVGDQEPLPTTFDDKGYGKLFLSGTATNVDDKKITILKDLESSKEYEIPTLPSQIPANDSMATSLIISHIQFEITQMTNEVLSHKNNYVNKRERLDEILEQANKYNEQLNSMLETTFKSKSFNRNSTIQQIMEGTLTNEKIASFNDLAYKNITKQRLKNKLEDRAIKNIDLMEESEKKIEELVKSIDFDELDSQESEDNKTKFTCLITTDNYIEAMKGGECICLALDVARSQAAIADPSLINIKAINQTFLSSGAFLDSVRFALNEAYDAEDVHGGFKPASFIASIVHGVANENITDIVANNFVYLGHMLCALRCGDISPQDVKRWLQDGLVVYLIEELIRRRLNKFEVIENEMSNIEKVLGIDQKKYIDEPIKEYEDSY</sequence>
<feature type="coiled-coil region" evidence="1">
    <location>
        <begin position="194"/>
        <end position="221"/>
    </location>
</feature>
<dbReference type="EMBL" id="CAJVPZ010036365">
    <property type="protein sequence ID" value="CAG8751098.1"/>
    <property type="molecule type" value="Genomic_DNA"/>
</dbReference>
<gene>
    <name evidence="2" type="ORF">RFULGI_LOCUS13601</name>
</gene>
<feature type="non-terminal residue" evidence="2">
    <location>
        <position position="486"/>
    </location>
</feature>
<dbReference type="Proteomes" id="UP000789396">
    <property type="component" value="Unassembled WGS sequence"/>
</dbReference>
<comment type="caution">
    <text evidence="2">The sequence shown here is derived from an EMBL/GenBank/DDBJ whole genome shotgun (WGS) entry which is preliminary data.</text>
</comment>
<dbReference type="AlphaFoldDB" id="A0A9N9NQF0"/>
<dbReference type="OrthoDB" id="10006997at2759"/>
<protein>
    <submittedName>
        <fullName evidence="2">18950_t:CDS:1</fullName>
    </submittedName>
</protein>
<accession>A0A9N9NQF0</accession>
<keyword evidence="1" id="KW-0175">Coiled coil</keyword>
<evidence type="ECO:0000256" key="1">
    <source>
        <dbReference type="SAM" id="Coils"/>
    </source>
</evidence>
<proteinExistence type="predicted"/>
<name>A0A9N9NQF0_9GLOM</name>
<evidence type="ECO:0000313" key="2">
    <source>
        <dbReference type="EMBL" id="CAG8751098.1"/>
    </source>
</evidence>
<feature type="non-terminal residue" evidence="2">
    <location>
        <position position="1"/>
    </location>
</feature>
<organism evidence="2 3">
    <name type="scientific">Racocetra fulgida</name>
    <dbReference type="NCBI Taxonomy" id="60492"/>
    <lineage>
        <taxon>Eukaryota</taxon>
        <taxon>Fungi</taxon>
        <taxon>Fungi incertae sedis</taxon>
        <taxon>Mucoromycota</taxon>
        <taxon>Glomeromycotina</taxon>
        <taxon>Glomeromycetes</taxon>
        <taxon>Diversisporales</taxon>
        <taxon>Gigasporaceae</taxon>
        <taxon>Racocetra</taxon>
    </lineage>
</organism>
<keyword evidence="3" id="KW-1185">Reference proteome</keyword>